<dbReference type="SUPFAM" id="SSF48726">
    <property type="entry name" value="Immunoglobulin"/>
    <property type="match status" value="1"/>
</dbReference>
<evidence type="ECO:0000313" key="2">
    <source>
        <dbReference type="EMBL" id="CAI9596912.1"/>
    </source>
</evidence>
<sequence length="82" mass="9372">MQWLTPGGYVTFFSSEKVLKDRRFQLIRSSRNRLIISISNITIDDEGVYTCLHYSMPVKAKEVDVTVWATPSQPVIDIAQIP</sequence>
<proteinExistence type="predicted"/>
<dbReference type="Gene3D" id="2.60.40.10">
    <property type="entry name" value="Immunoglobulins"/>
    <property type="match status" value="1"/>
</dbReference>
<dbReference type="PROSITE" id="PS50835">
    <property type="entry name" value="IG_LIKE"/>
    <property type="match status" value="1"/>
</dbReference>
<evidence type="ECO:0000313" key="3">
    <source>
        <dbReference type="Proteomes" id="UP001162483"/>
    </source>
</evidence>
<dbReference type="InterPro" id="IPR013106">
    <property type="entry name" value="Ig_V-set"/>
</dbReference>
<evidence type="ECO:0000259" key="1">
    <source>
        <dbReference type="PROSITE" id="PS50835"/>
    </source>
</evidence>
<feature type="non-terminal residue" evidence="2">
    <location>
        <position position="82"/>
    </location>
</feature>
<gene>
    <name evidence="2" type="ORF">SPARVUS_LOCUS12148829</name>
</gene>
<dbReference type="PANTHER" id="PTHR47118:SF1">
    <property type="entry name" value="CYTOTOXIC AND REGULATORY T-CELL MOLECULE"/>
    <property type="match status" value="1"/>
</dbReference>
<dbReference type="Proteomes" id="UP001162483">
    <property type="component" value="Unassembled WGS sequence"/>
</dbReference>
<reference evidence="2" key="1">
    <citation type="submission" date="2023-05" db="EMBL/GenBank/DDBJ databases">
        <authorList>
            <person name="Stuckert A."/>
        </authorList>
    </citation>
    <scope>NUCLEOTIDE SEQUENCE</scope>
</reference>
<organism evidence="2 3">
    <name type="scientific">Staurois parvus</name>
    <dbReference type="NCBI Taxonomy" id="386267"/>
    <lineage>
        <taxon>Eukaryota</taxon>
        <taxon>Metazoa</taxon>
        <taxon>Chordata</taxon>
        <taxon>Craniata</taxon>
        <taxon>Vertebrata</taxon>
        <taxon>Euteleostomi</taxon>
        <taxon>Amphibia</taxon>
        <taxon>Batrachia</taxon>
        <taxon>Anura</taxon>
        <taxon>Neobatrachia</taxon>
        <taxon>Ranoidea</taxon>
        <taxon>Ranidae</taxon>
        <taxon>Staurois</taxon>
    </lineage>
</organism>
<dbReference type="EMBL" id="CATNWA010016987">
    <property type="protein sequence ID" value="CAI9596912.1"/>
    <property type="molecule type" value="Genomic_DNA"/>
</dbReference>
<accession>A0ABN9FJ29</accession>
<dbReference type="Pfam" id="PF07686">
    <property type="entry name" value="V-set"/>
    <property type="match status" value="1"/>
</dbReference>
<name>A0ABN9FJ29_9NEOB</name>
<protein>
    <recommendedName>
        <fullName evidence="1">Ig-like domain-containing protein</fullName>
    </recommendedName>
</protein>
<dbReference type="InterPro" id="IPR036179">
    <property type="entry name" value="Ig-like_dom_sf"/>
</dbReference>
<dbReference type="PANTHER" id="PTHR47118">
    <property type="entry name" value="CYTOTOXIC AND REGULATORY T-CELL MOLECULE"/>
    <property type="match status" value="1"/>
</dbReference>
<dbReference type="InterPro" id="IPR013783">
    <property type="entry name" value="Ig-like_fold"/>
</dbReference>
<keyword evidence="3" id="KW-1185">Reference proteome</keyword>
<feature type="domain" description="Ig-like" evidence="1">
    <location>
        <begin position="1"/>
        <end position="51"/>
    </location>
</feature>
<dbReference type="InterPro" id="IPR053096">
    <property type="entry name" value="CRTAM"/>
</dbReference>
<dbReference type="InterPro" id="IPR007110">
    <property type="entry name" value="Ig-like_dom"/>
</dbReference>
<comment type="caution">
    <text evidence="2">The sequence shown here is derived from an EMBL/GenBank/DDBJ whole genome shotgun (WGS) entry which is preliminary data.</text>
</comment>